<reference evidence="2 3" key="1">
    <citation type="journal article" date="2014" name="Virology">
        <title>Genome of brown tide virus (AaV), the little giant of the Megaviridae, elucidates NCLDV genome expansion and host-virus coevolution.</title>
        <authorList>
            <person name="Moniruzzaman M."/>
            <person name="LeCleir G.R."/>
            <person name="Brown C.M."/>
            <person name="Gobler C.J."/>
            <person name="Bidle K.D."/>
            <person name="Wilson W.H."/>
            <person name="Wilhelm S.W."/>
        </authorList>
    </citation>
    <scope>NUCLEOTIDE SEQUENCE [LARGE SCALE GENOMIC DNA]</scope>
    <source>
        <strain evidence="2">BtV-01</strain>
    </source>
</reference>
<dbReference type="Proteomes" id="UP000028667">
    <property type="component" value="Segment"/>
</dbReference>
<evidence type="ECO:0000256" key="1">
    <source>
        <dbReference type="SAM" id="Phobius"/>
    </source>
</evidence>
<evidence type="ECO:0008006" key="4">
    <source>
        <dbReference type="Google" id="ProtNLM"/>
    </source>
</evidence>
<name>A0A076FG18_9VIRU</name>
<dbReference type="EMBL" id="KJ645900">
    <property type="protein sequence ID" value="AII16965.1"/>
    <property type="molecule type" value="Genomic_DNA"/>
</dbReference>
<accession>A0A076FG18</accession>
<protein>
    <recommendedName>
        <fullName evidence="4">Transmembrane protein</fullName>
    </recommendedName>
</protein>
<feature type="transmembrane region" description="Helical" evidence="1">
    <location>
        <begin position="57"/>
        <end position="79"/>
    </location>
</feature>
<dbReference type="RefSeq" id="YP_009052222.1">
    <property type="nucleotide sequence ID" value="NC_024697.1"/>
</dbReference>
<proteinExistence type="predicted"/>
<evidence type="ECO:0000313" key="2">
    <source>
        <dbReference type="EMBL" id="AII16965.1"/>
    </source>
</evidence>
<dbReference type="GeneID" id="20041457"/>
<feature type="transmembrane region" description="Helical" evidence="1">
    <location>
        <begin position="9"/>
        <end position="37"/>
    </location>
</feature>
<keyword evidence="3" id="KW-1185">Reference proteome</keyword>
<keyword evidence="1" id="KW-0472">Membrane</keyword>
<evidence type="ECO:0000313" key="3">
    <source>
        <dbReference type="Proteomes" id="UP000028667"/>
    </source>
</evidence>
<organism evidence="2 3">
    <name type="scientific">Aureococcus anophagefferens virus</name>
    <dbReference type="NCBI Taxonomy" id="1474867"/>
    <lineage>
        <taxon>Viruses</taxon>
        <taxon>Varidnaviria</taxon>
        <taxon>Bamfordvirae</taxon>
        <taxon>Nucleocytoviricota</taxon>
        <taxon>Megaviricetes</taxon>
        <taxon>Imitervirales</taxon>
        <taxon>Schizomimiviridae</taxon>
        <taxon>Kratosvirus</taxon>
        <taxon>Kratosvirus quantuckense</taxon>
    </lineage>
</organism>
<sequence>MYTDIFNTFFVGTFGVVAAYFIIAIIIAILVSIVFGGYTVYKLGDDKNDDLKKTYQIIGYVIMAIGGIPLFIYFLPMFFQGLSYGLGRIAAESLINEFS</sequence>
<gene>
    <name evidence="2" type="ORF">AaV_146</name>
</gene>
<dbReference type="KEGG" id="vg:20041457"/>
<keyword evidence="1" id="KW-1133">Transmembrane helix</keyword>
<keyword evidence="1" id="KW-0812">Transmembrane</keyword>